<dbReference type="InterPro" id="IPR050266">
    <property type="entry name" value="AB_hydrolase_sf"/>
</dbReference>
<dbReference type="PRINTS" id="PR00111">
    <property type="entry name" value="ABHYDROLASE"/>
</dbReference>
<accession>A0ABR9M800</accession>
<dbReference type="SUPFAM" id="SSF53474">
    <property type="entry name" value="alpha/beta-Hydrolases"/>
    <property type="match status" value="1"/>
</dbReference>
<dbReference type="PANTHER" id="PTHR43798">
    <property type="entry name" value="MONOACYLGLYCEROL LIPASE"/>
    <property type="match status" value="1"/>
</dbReference>
<reference evidence="2 3" key="1">
    <citation type="submission" date="2020-10" db="EMBL/GenBank/DDBJ databases">
        <title>Sequencing the genomes of 1000 actinobacteria strains.</title>
        <authorList>
            <person name="Klenk H.-P."/>
        </authorList>
    </citation>
    <scope>NUCLEOTIDE SEQUENCE [LARGE SCALE GENOMIC DNA]</scope>
    <source>
        <strain evidence="2 3">DSM 43173</strain>
    </source>
</reference>
<name>A0ABR9M800_9ACTN</name>
<evidence type="ECO:0000313" key="2">
    <source>
        <dbReference type="EMBL" id="MBE1589025.1"/>
    </source>
</evidence>
<keyword evidence="3" id="KW-1185">Reference proteome</keyword>
<protein>
    <submittedName>
        <fullName evidence="2">Pimeloyl-ACP methyl ester carboxylesterase</fullName>
    </submittedName>
</protein>
<dbReference type="EMBL" id="JADBEK010000001">
    <property type="protein sequence ID" value="MBE1589025.1"/>
    <property type="molecule type" value="Genomic_DNA"/>
</dbReference>
<evidence type="ECO:0000313" key="3">
    <source>
        <dbReference type="Proteomes" id="UP000633509"/>
    </source>
</evidence>
<evidence type="ECO:0000259" key="1">
    <source>
        <dbReference type="Pfam" id="PF00561"/>
    </source>
</evidence>
<dbReference type="PANTHER" id="PTHR43798:SF24">
    <property type="entry name" value="CIS-3-ALKYL-4-ALKYLOXETAN-2-ONE DECARBOXYLASE"/>
    <property type="match status" value="1"/>
</dbReference>
<organism evidence="2 3">
    <name type="scientific">Nonomuraea angiospora</name>
    <dbReference type="NCBI Taxonomy" id="46172"/>
    <lineage>
        <taxon>Bacteria</taxon>
        <taxon>Bacillati</taxon>
        <taxon>Actinomycetota</taxon>
        <taxon>Actinomycetes</taxon>
        <taxon>Streptosporangiales</taxon>
        <taxon>Streptosporangiaceae</taxon>
        <taxon>Nonomuraea</taxon>
    </lineage>
</organism>
<gene>
    <name evidence="2" type="ORF">H4W80_007283</name>
</gene>
<dbReference type="Pfam" id="PF00561">
    <property type="entry name" value="Abhydrolase_1"/>
    <property type="match status" value="1"/>
</dbReference>
<proteinExistence type="predicted"/>
<dbReference type="RefSeq" id="WP_192789136.1">
    <property type="nucleotide sequence ID" value="NZ_JADBEK010000001.1"/>
</dbReference>
<feature type="domain" description="AB hydrolase-1" evidence="1">
    <location>
        <begin position="60"/>
        <end position="288"/>
    </location>
</feature>
<dbReference type="Proteomes" id="UP000633509">
    <property type="component" value="Unassembled WGS sequence"/>
</dbReference>
<dbReference type="InterPro" id="IPR029058">
    <property type="entry name" value="AB_hydrolase_fold"/>
</dbReference>
<dbReference type="Gene3D" id="3.40.50.1820">
    <property type="entry name" value="alpha/beta hydrolase"/>
    <property type="match status" value="1"/>
</dbReference>
<comment type="caution">
    <text evidence="2">The sequence shown here is derived from an EMBL/GenBank/DDBJ whole genome shotgun (WGS) entry which is preliminary data.</text>
</comment>
<dbReference type="InterPro" id="IPR000073">
    <property type="entry name" value="AB_hydrolase_1"/>
</dbReference>
<sequence length="312" mass="34559">MRPRTLAVLSLILTLAVGAVLYGAYGYRPAVAGYRPPANARFLDTPLARFHYVKEGSGTPVVLLSPGASWTYGWRRQVPELARTHTVYVVDLPGQGFTRLKDRAFTWDLRGMTTAIGVFLNAAGIQRPALGGLSWSGGWALAYAQRHPERVSSLLLLAPSGAATRDTWVYELMKYPVVGELWNNWYYADRASSRAALDRIHVNRGRILEEDVDAFWAPGTFPDNLESQVLLERGLDWRETLAAMPSTTTPTLVIWGRQDTVNPVRQAQEYARRMPAVRVRELDGCGHALTTDCPEQVARLMADYLASGPASS</sequence>